<keyword evidence="8" id="KW-1185">Reference proteome</keyword>
<reference evidence="7 8" key="1">
    <citation type="submission" date="2017-07" db="EMBL/GenBank/DDBJ databases">
        <authorList>
            <person name="Talla V."/>
            <person name="Backstrom N."/>
        </authorList>
    </citation>
    <scope>NUCLEOTIDE SEQUENCE [LARGE SCALE GENOMIC DNA]</scope>
</reference>
<protein>
    <submittedName>
        <fullName evidence="7">Uncharacterized protein</fullName>
    </submittedName>
</protein>
<feature type="transmembrane region" description="Helical" evidence="6">
    <location>
        <begin position="6"/>
        <end position="23"/>
    </location>
</feature>
<evidence type="ECO:0000256" key="3">
    <source>
        <dbReference type="ARBA" id="ARBA00022692"/>
    </source>
</evidence>
<dbReference type="Pfam" id="PF09775">
    <property type="entry name" value="Keratin_assoc"/>
    <property type="match status" value="1"/>
</dbReference>
<keyword evidence="4 6" id="KW-1133">Transmembrane helix</keyword>
<dbReference type="AlphaFoldDB" id="A0A5E4Q007"/>
<comment type="similarity">
    <text evidence="2">Belongs to the KRTCAP2 family.</text>
</comment>
<evidence type="ECO:0000256" key="6">
    <source>
        <dbReference type="SAM" id="Phobius"/>
    </source>
</evidence>
<sequence length="131" mass="14482">MAVNSATSFVLSSILTLLIFSGMQMYKPLLVKSPITIIFGGYLGSLMFMFFVTAVGNLEAVLFSKNFQLKLPEIVLTMVISLIAAGMVHRICFTTCLIFSLVTIYYLNKLSQKTYGATTQAPVAVKSRRHK</sequence>
<feature type="transmembrane region" description="Helical" evidence="6">
    <location>
        <begin position="35"/>
        <end position="54"/>
    </location>
</feature>
<keyword evidence="5 6" id="KW-0472">Membrane</keyword>
<dbReference type="OrthoDB" id="1111004at2759"/>
<organism evidence="7 8">
    <name type="scientific">Leptidea sinapis</name>
    <dbReference type="NCBI Taxonomy" id="189913"/>
    <lineage>
        <taxon>Eukaryota</taxon>
        <taxon>Metazoa</taxon>
        <taxon>Ecdysozoa</taxon>
        <taxon>Arthropoda</taxon>
        <taxon>Hexapoda</taxon>
        <taxon>Insecta</taxon>
        <taxon>Pterygota</taxon>
        <taxon>Neoptera</taxon>
        <taxon>Endopterygota</taxon>
        <taxon>Lepidoptera</taxon>
        <taxon>Glossata</taxon>
        <taxon>Ditrysia</taxon>
        <taxon>Papilionoidea</taxon>
        <taxon>Pieridae</taxon>
        <taxon>Dismorphiinae</taxon>
        <taxon>Leptidea</taxon>
    </lineage>
</organism>
<evidence type="ECO:0000256" key="1">
    <source>
        <dbReference type="ARBA" id="ARBA00004141"/>
    </source>
</evidence>
<evidence type="ECO:0000313" key="7">
    <source>
        <dbReference type="EMBL" id="VVC90554.1"/>
    </source>
</evidence>
<dbReference type="EMBL" id="FZQP02000815">
    <property type="protein sequence ID" value="VVC90554.1"/>
    <property type="molecule type" value="Genomic_DNA"/>
</dbReference>
<evidence type="ECO:0000256" key="2">
    <source>
        <dbReference type="ARBA" id="ARBA00007279"/>
    </source>
</evidence>
<feature type="transmembrane region" description="Helical" evidence="6">
    <location>
        <begin position="74"/>
        <end position="107"/>
    </location>
</feature>
<dbReference type="InterPro" id="IPR018614">
    <property type="entry name" value="KRTCAP2"/>
</dbReference>
<proteinExistence type="inferred from homology"/>
<dbReference type="PANTHER" id="PTHR32001:SF1">
    <property type="entry name" value="KERATINOCYTE-ASSOCIATED PROTEIN 2"/>
    <property type="match status" value="1"/>
</dbReference>
<name>A0A5E4Q007_9NEOP</name>
<evidence type="ECO:0000256" key="4">
    <source>
        <dbReference type="ARBA" id="ARBA00022989"/>
    </source>
</evidence>
<dbReference type="GO" id="GO:0016020">
    <property type="term" value="C:membrane"/>
    <property type="evidence" value="ECO:0007669"/>
    <property type="project" value="UniProtKB-SubCell"/>
</dbReference>
<keyword evidence="3 6" id="KW-0812">Transmembrane</keyword>
<evidence type="ECO:0000256" key="5">
    <source>
        <dbReference type="ARBA" id="ARBA00023136"/>
    </source>
</evidence>
<dbReference type="PANTHER" id="PTHR32001">
    <property type="entry name" value="KERATINOCYTE-ASSOCIATED PROTEIN 2"/>
    <property type="match status" value="1"/>
</dbReference>
<gene>
    <name evidence="7" type="ORF">LSINAPIS_LOCUS3434</name>
</gene>
<accession>A0A5E4Q007</accession>
<dbReference type="Proteomes" id="UP000324832">
    <property type="component" value="Unassembled WGS sequence"/>
</dbReference>
<comment type="subcellular location">
    <subcellularLocation>
        <location evidence="1">Membrane</location>
        <topology evidence="1">Multi-pass membrane protein</topology>
    </subcellularLocation>
</comment>
<evidence type="ECO:0000313" key="8">
    <source>
        <dbReference type="Proteomes" id="UP000324832"/>
    </source>
</evidence>